<dbReference type="Proteomes" id="UP000326837">
    <property type="component" value="Chromosome"/>
</dbReference>
<gene>
    <name evidence="1" type="ORF">PLANPX_4446</name>
</gene>
<proteinExistence type="predicted"/>
<accession>A0A5K7XDE8</accession>
<sequence length="449" mass="51856">MLIAQNQENISGRAQDLAALEATVRDAVREQPVWDFHTHLYPPSFGTPFAGSGKASDPKGLMLWGIDELLTYHYLVAEVFRVVTPQQLSYDDFWRMTKREQADHIWKHLFLERSPISEACRGVLTTLQRLGLDPAERDLAGYRQWFDEQDPDRHIDRVMEISGVSRITMTNAVFDDNERLRWLENRHVGDDPRFAGVLRFDPLLRDWPAAAAQLVRWGYPVNKTLDDQTVEQARKFIRDWIDRVQALYCAVSLPPDFRYEGLEDPRTSSTVLRKIILPVLAERDLPFAMMIGSRLRVNPELRDGGDMVGLADVASVARICSDFPHNRFFCTMLARENQHELAVAARKFGNLMVFGCWWFVNNPSLIDEITRMRVELLGTSFIPQHSDARVLDQLIYKWDHSRDLIANVLADKYRDVAATGWRPSENEIRRDVRLFFHENMSNFLGTPTP</sequence>
<evidence type="ECO:0000313" key="1">
    <source>
        <dbReference type="EMBL" id="BBO34834.1"/>
    </source>
</evidence>
<dbReference type="InterPro" id="IPR032466">
    <property type="entry name" value="Metal_Hydrolase"/>
</dbReference>
<dbReference type="EC" id="5.3.1.12" evidence="1"/>
<dbReference type="EMBL" id="AP021861">
    <property type="protein sequence ID" value="BBO34834.1"/>
    <property type="molecule type" value="Genomic_DNA"/>
</dbReference>
<dbReference type="KEGG" id="lpav:PLANPX_4446"/>
<dbReference type="Gene3D" id="1.10.2020.10">
    <property type="entry name" value="uronate isomerase, domain 2, chain A"/>
    <property type="match status" value="1"/>
</dbReference>
<reference evidence="2" key="1">
    <citation type="submission" date="2019-10" db="EMBL/GenBank/DDBJ databases">
        <title>Lacipirellula parvula gen. nov., sp. nov., representing a lineage of planctomycetes widespread in freshwater anoxic habitats, and description of the family Lacipirellulaceae.</title>
        <authorList>
            <person name="Dedysh S.N."/>
            <person name="Kulichevskaya I.S."/>
            <person name="Beletsky A.V."/>
            <person name="Rakitin A.L."/>
            <person name="Mardanov A.V."/>
            <person name="Ivanova A.A."/>
            <person name="Saltykova V.X."/>
            <person name="Rijpstra W.I.C."/>
            <person name="Sinninghe Damste J.S."/>
            <person name="Ravin N.V."/>
        </authorList>
    </citation>
    <scope>NUCLEOTIDE SEQUENCE [LARGE SCALE GENOMIC DNA]</scope>
    <source>
        <strain evidence="2">PX69</strain>
    </source>
</reference>
<dbReference type="GO" id="GO:0008880">
    <property type="term" value="F:glucuronate isomerase activity"/>
    <property type="evidence" value="ECO:0007669"/>
    <property type="project" value="UniProtKB-EC"/>
</dbReference>
<name>A0A5K7XDE8_9BACT</name>
<organism evidence="1 2">
    <name type="scientific">Lacipirellula parvula</name>
    <dbReference type="NCBI Taxonomy" id="2650471"/>
    <lineage>
        <taxon>Bacteria</taxon>
        <taxon>Pseudomonadati</taxon>
        <taxon>Planctomycetota</taxon>
        <taxon>Planctomycetia</taxon>
        <taxon>Pirellulales</taxon>
        <taxon>Lacipirellulaceae</taxon>
        <taxon>Lacipirellula</taxon>
    </lineage>
</organism>
<dbReference type="AlphaFoldDB" id="A0A5K7XDE8"/>
<protein>
    <submittedName>
        <fullName evidence="1">Uronate isomerase family BH0493</fullName>
        <ecNumber evidence="1">5.3.1.12</ecNumber>
    </submittedName>
</protein>
<evidence type="ECO:0000313" key="2">
    <source>
        <dbReference type="Proteomes" id="UP000326837"/>
    </source>
</evidence>
<dbReference type="SUPFAM" id="SSF51556">
    <property type="entry name" value="Metallo-dependent hydrolases"/>
    <property type="match status" value="1"/>
</dbReference>
<keyword evidence="1" id="KW-0413">Isomerase</keyword>
<keyword evidence="2" id="KW-1185">Reference proteome</keyword>
<dbReference type="Gene3D" id="3.20.20.140">
    <property type="entry name" value="Metal-dependent hydrolases"/>
    <property type="match status" value="1"/>
</dbReference>
<dbReference type="RefSeq" id="WP_198421769.1">
    <property type="nucleotide sequence ID" value="NZ_AP021861.1"/>
</dbReference>